<reference evidence="1 2" key="1">
    <citation type="submission" date="2023-01" db="EMBL/GenBank/DDBJ databases">
        <title>Analysis of 21 Apiospora genomes using comparative genomics revels a genus with tremendous synthesis potential of carbohydrate active enzymes and secondary metabolites.</title>
        <authorList>
            <person name="Sorensen T."/>
        </authorList>
    </citation>
    <scope>NUCLEOTIDE SEQUENCE [LARGE SCALE GENOMIC DNA]</scope>
    <source>
        <strain evidence="1 2">CBS 83171</strain>
    </source>
</reference>
<keyword evidence="2" id="KW-1185">Reference proteome</keyword>
<name>A0ABR1WKT1_9PEZI</name>
<gene>
    <name evidence="1" type="ORF">PG996_002927</name>
</gene>
<evidence type="ECO:0000313" key="2">
    <source>
        <dbReference type="Proteomes" id="UP001446871"/>
    </source>
</evidence>
<protein>
    <submittedName>
        <fullName evidence="1">Uncharacterized protein</fullName>
    </submittedName>
</protein>
<dbReference type="EMBL" id="JAQQWM010000001">
    <property type="protein sequence ID" value="KAK8084146.1"/>
    <property type="molecule type" value="Genomic_DNA"/>
</dbReference>
<proteinExistence type="predicted"/>
<sequence length="152" mass="16518">MWHRVTHSTNPDIILAWASLEHPEFRPYFQEAQVPPASGVRVSAFVILQSAGTGTGGTTALDGARQQLVLVQDAGGPCSCLDTRRTNGSGLADSMVGSSRKSINRQKRRRYIWCDGGSSMVRLGPLNADLSSANSNKSSPVTIGRFLYHRHH</sequence>
<comment type="caution">
    <text evidence="1">The sequence shown here is derived from an EMBL/GenBank/DDBJ whole genome shotgun (WGS) entry which is preliminary data.</text>
</comment>
<dbReference type="Proteomes" id="UP001446871">
    <property type="component" value="Unassembled WGS sequence"/>
</dbReference>
<evidence type="ECO:0000313" key="1">
    <source>
        <dbReference type="EMBL" id="KAK8084146.1"/>
    </source>
</evidence>
<accession>A0ABR1WKT1</accession>
<organism evidence="1 2">
    <name type="scientific">Apiospora saccharicola</name>
    <dbReference type="NCBI Taxonomy" id="335842"/>
    <lineage>
        <taxon>Eukaryota</taxon>
        <taxon>Fungi</taxon>
        <taxon>Dikarya</taxon>
        <taxon>Ascomycota</taxon>
        <taxon>Pezizomycotina</taxon>
        <taxon>Sordariomycetes</taxon>
        <taxon>Xylariomycetidae</taxon>
        <taxon>Amphisphaeriales</taxon>
        <taxon>Apiosporaceae</taxon>
        <taxon>Apiospora</taxon>
    </lineage>
</organism>